<comment type="similarity">
    <text evidence="2">Belongs to the major facilitator superfamily. EmrB family.</text>
</comment>
<organism evidence="11">
    <name type="scientific">Streptomyces sp. R35</name>
    <dbReference type="NCBI Taxonomy" id="3238630"/>
    <lineage>
        <taxon>Bacteria</taxon>
        <taxon>Bacillati</taxon>
        <taxon>Actinomycetota</taxon>
        <taxon>Actinomycetes</taxon>
        <taxon>Kitasatosporales</taxon>
        <taxon>Streptomycetaceae</taxon>
        <taxon>Streptomyces</taxon>
    </lineage>
</organism>
<dbReference type="InterPro" id="IPR020846">
    <property type="entry name" value="MFS_dom"/>
</dbReference>
<evidence type="ECO:0000256" key="1">
    <source>
        <dbReference type="ARBA" id="ARBA00004651"/>
    </source>
</evidence>
<keyword evidence="4" id="KW-1003">Cell membrane</keyword>
<name>A0AB39S4V6_9ACTN</name>
<feature type="transmembrane region" description="Helical" evidence="9">
    <location>
        <begin position="145"/>
        <end position="167"/>
    </location>
</feature>
<dbReference type="Gene3D" id="1.20.1250.20">
    <property type="entry name" value="MFS general substrate transporter like domains"/>
    <property type="match status" value="1"/>
</dbReference>
<dbReference type="PROSITE" id="PS50850">
    <property type="entry name" value="MFS"/>
    <property type="match status" value="1"/>
</dbReference>
<reference evidence="11" key="1">
    <citation type="submission" date="2024-07" db="EMBL/GenBank/DDBJ databases">
        <authorList>
            <person name="Yu S.T."/>
        </authorList>
    </citation>
    <scope>NUCLEOTIDE SEQUENCE</scope>
    <source>
        <strain evidence="11">R35</strain>
    </source>
</reference>
<feature type="transmembrane region" description="Helical" evidence="9">
    <location>
        <begin position="237"/>
        <end position="254"/>
    </location>
</feature>
<comment type="subcellular location">
    <subcellularLocation>
        <location evidence="1">Cell membrane</location>
        <topology evidence="1">Multi-pass membrane protein</topology>
    </subcellularLocation>
</comment>
<evidence type="ECO:0000256" key="5">
    <source>
        <dbReference type="ARBA" id="ARBA00022692"/>
    </source>
</evidence>
<keyword evidence="7 9" id="KW-0472">Membrane</keyword>
<dbReference type="GO" id="GO:0005886">
    <property type="term" value="C:plasma membrane"/>
    <property type="evidence" value="ECO:0007669"/>
    <property type="project" value="UniProtKB-SubCell"/>
</dbReference>
<dbReference type="Gene3D" id="1.20.1720.10">
    <property type="entry name" value="Multidrug resistance protein D"/>
    <property type="match status" value="1"/>
</dbReference>
<feature type="transmembrane region" description="Helical" evidence="9">
    <location>
        <begin position="405"/>
        <end position="428"/>
    </location>
</feature>
<sequence length="480" mass="49789">MTRVEAEPAAPQEITPAIWRLAGVIALGAFAGGLDTSLINIALETIQREFHAGIGTAQWVASGYLLALAVSLPICAWLGRRVGAGRLYLWALAAFTVISALCGLAPNIESLIVLRVFQGLTAGLLVPTGQTILGQAVGPGRLGRVMARLGIAVTLAPALGPTLGGLMLHSLSWRWLFLINVPLGVIAILLGRRYLPLDKGASTTKADWTGYGYIGLGLPLVVYGLTSWGELGSPDGSRVLLPLAIGVAGLIAFVRHATRREQPLLDLRLFRDPGYVAACAGFMFNGALGFGSALLFPLYFQLLHSDGVVATGLQMLPLGLGTAIMLPLGGRLTDKYTGGPVAVLGAGLTTLVTGAFALADHPGTVFVQFLLFGLGMGTGLATTPMMVAAFGIVPRDRLPDATAQINILVRIGGALGAALFSVIVARGLSEGAEHAFHTALWWQFGTAVAALLGTLGLWAALSSGNRPTPAPAHPHSSGKA</sequence>
<dbReference type="GO" id="GO:0046677">
    <property type="term" value="P:response to antibiotic"/>
    <property type="evidence" value="ECO:0007669"/>
    <property type="project" value="UniProtKB-KW"/>
</dbReference>
<keyword evidence="6 9" id="KW-1133">Transmembrane helix</keyword>
<dbReference type="PANTHER" id="PTHR42718:SF9">
    <property type="entry name" value="MAJOR FACILITATOR SUPERFAMILY MULTIDRUG TRANSPORTER MFSC"/>
    <property type="match status" value="1"/>
</dbReference>
<dbReference type="CDD" id="cd17503">
    <property type="entry name" value="MFS_LmrB_MDR_like"/>
    <property type="match status" value="1"/>
</dbReference>
<feature type="transmembrane region" description="Helical" evidence="9">
    <location>
        <begin position="173"/>
        <end position="190"/>
    </location>
</feature>
<dbReference type="Pfam" id="PF07690">
    <property type="entry name" value="MFS_1"/>
    <property type="match status" value="1"/>
</dbReference>
<keyword evidence="3" id="KW-0813">Transport</keyword>
<evidence type="ECO:0000256" key="6">
    <source>
        <dbReference type="ARBA" id="ARBA00022989"/>
    </source>
</evidence>
<accession>A0AB39S4V6</accession>
<feature type="transmembrane region" description="Helical" evidence="9">
    <location>
        <begin position="112"/>
        <end position="133"/>
    </location>
</feature>
<dbReference type="PANTHER" id="PTHR42718">
    <property type="entry name" value="MAJOR FACILITATOR SUPERFAMILY MULTIDRUG TRANSPORTER MFSC"/>
    <property type="match status" value="1"/>
</dbReference>
<dbReference type="EMBL" id="CP163440">
    <property type="protein sequence ID" value="XDQ63285.1"/>
    <property type="molecule type" value="Genomic_DNA"/>
</dbReference>
<feature type="transmembrane region" description="Helical" evidence="9">
    <location>
        <begin position="211"/>
        <end position="231"/>
    </location>
</feature>
<feature type="transmembrane region" description="Helical" evidence="9">
    <location>
        <begin position="63"/>
        <end position="80"/>
    </location>
</feature>
<evidence type="ECO:0000256" key="7">
    <source>
        <dbReference type="ARBA" id="ARBA00023136"/>
    </source>
</evidence>
<feature type="transmembrane region" description="Helical" evidence="9">
    <location>
        <begin position="87"/>
        <end position="106"/>
    </location>
</feature>
<evidence type="ECO:0000256" key="3">
    <source>
        <dbReference type="ARBA" id="ARBA00022448"/>
    </source>
</evidence>
<keyword evidence="8" id="KW-0046">Antibiotic resistance</keyword>
<feature type="transmembrane region" description="Helical" evidence="9">
    <location>
        <begin position="308"/>
        <end position="329"/>
    </location>
</feature>
<dbReference type="AlphaFoldDB" id="A0AB39S4V6"/>
<evidence type="ECO:0000256" key="8">
    <source>
        <dbReference type="ARBA" id="ARBA00023251"/>
    </source>
</evidence>
<feature type="transmembrane region" description="Helical" evidence="9">
    <location>
        <begin position="275"/>
        <end position="296"/>
    </location>
</feature>
<dbReference type="SUPFAM" id="SSF103473">
    <property type="entry name" value="MFS general substrate transporter"/>
    <property type="match status" value="1"/>
</dbReference>
<dbReference type="InterPro" id="IPR004638">
    <property type="entry name" value="EmrB-like"/>
</dbReference>
<evidence type="ECO:0000256" key="4">
    <source>
        <dbReference type="ARBA" id="ARBA00022475"/>
    </source>
</evidence>
<evidence type="ECO:0000256" key="9">
    <source>
        <dbReference type="SAM" id="Phobius"/>
    </source>
</evidence>
<evidence type="ECO:0000256" key="2">
    <source>
        <dbReference type="ARBA" id="ARBA00008537"/>
    </source>
</evidence>
<dbReference type="GO" id="GO:0022857">
    <property type="term" value="F:transmembrane transporter activity"/>
    <property type="evidence" value="ECO:0007669"/>
    <property type="project" value="InterPro"/>
</dbReference>
<evidence type="ECO:0000259" key="10">
    <source>
        <dbReference type="PROSITE" id="PS50850"/>
    </source>
</evidence>
<dbReference type="RefSeq" id="WP_369260127.1">
    <property type="nucleotide sequence ID" value="NZ_CP163440.1"/>
</dbReference>
<evidence type="ECO:0000313" key="11">
    <source>
        <dbReference type="EMBL" id="XDQ63285.1"/>
    </source>
</evidence>
<feature type="transmembrane region" description="Helical" evidence="9">
    <location>
        <begin position="21"/>
        <end position="43"/>
    </location>
</feature>
<feature type="transmembrane region" description="Helical" evidence="9">
    <location>
        <begin position="341"/>
        <end position="359"/>
    </location>
</feature>
<dbReference type="InterPro" id="IPR011701">
    <property type="entry name" value="MFS"/>
</dbReference>
<keyword evidence="5 9" id="KW-0812">Transmembrane</keyword>
<dbReference type="NCBIfam" id="TIGR00711">
    <property type="entry name" value="efflux_EmrB"/>
    <property type="match status" value="1"/>
</dbReference>
<dbReference type="InterPro" id="IPR036259">
    <property type="entry name" value="MFS_trans_sf"/>
</dbReference>
<proteinExistence type="inferred from homology"/>
<feature type="transmembrane region" description="Helical" evidence="9">
    <location>
        <begin position="440"/>
        <end position="461"/>
    </location>
</feature>
<feature type="transmembrane region" description="Helical" evidence="9">
    <location>
        <begin position="365"/>
        <end position="393"/>
    </location>
</feature>
<feature type="domain" description="Major facilitator superfamily (MFS) profile" evidence="10">
    <location>
        <begin position="21"/>
        <end position="465"/>
    </location>
</feature>
<gene>
    <name evidence="11" type="ORF">AB5J50_22030</name>
</gene>
<protein>
    <submittedName>
        <fullName evidence="11">DHA2 family efflux MFS transporter permease subunit</fullName>
    </submittedName>
</protein>